<dbReference type="OrthoDB" id="9803155at2"/>
<gene>
    <name evidence="9 11" type="primary">argB</name>
    <name evidence="11" type="ORF">H8702_04805</name>
</gene>
<dbReference type="PIRSF" id="PIRSF000728">
    <property type="entry name" value="NAGK"/>
    <property type="match status" value="1"/>
</dbReference>
<keyword evidence="5 9" id="KW-0547">Nucleotide-binding</keyword>
<dbReference type="InterPro" id="IPR041727">
    <property type="entry name" value="NAGK-C"/>
</dbReference>
<accession>A0A8J6PDD4</accession>
<evidence type="ECO:0000313" key="12">
    <source>
        <dbReference type="Proteomes" id="UP000632659"/>
    </source>
</evidence>
<comment type="similarity">
    <text evidence="9">Belongs to the acetylglutamate kinase family. ArgB subfamily.</text>
</comment>
<comment type="subcellular location">
    <subcellularLocation>
        <location evidence="9">Cytoplasm</location>
    </subcellularLocation>
</comment>
<dbReference type="InterPro" id="IPR001048">
    <property type="entry name" value="Asp/Glu/Uridylate_kinase"/>
</dbReference>
<dbReference type="InterPro" id="IPR037528">
    <property type="entry name" value="ArgB"/>
</dbReference>
<dbReference type="FunFam" id="3.40.1160.10:FF:000004">
    <property type="entry name" value="Acetylglutamate kinase"/>
    <property type="match status" value="1"/>
</dbReference>
<evidence type="ECO:0000259" key="10">
    <source>
        <dbReference type="Pfam" id="PF00696"/>
    </source>
</evidence>
<protein>
    <recommendedName>
        <fullName evidence="9">Acetylglutamate kinase</fullName>
        <ecNumber evidence="9">2.7.2.8</ecNumber>
    </recommendedName>
    <alternativeName>
        <fullName evidence="9">N-acetyl-L-glutamate 5-phosphotransferase</fullName>
    </alternativeName>
    <alternativeName>
        <fullName evidence="9">NAG kinase</fullName>
        <shortName evidence="9">NAGK</shortName>
    </alternativeName>
</protein>
<keyword evidence="12" id="KW-1185">Reference proteome</keyword>
<keyword evidence="9" id="KW-0963">Cytoplasm</keyword>
<evidence type="ECO:0000313" key="11">
    <source>
        <dbReference type="EMBL" id="MBC8610441.1"/>
    </source>
</evidence>
<dbReference type="HAMAP" id="MF_00082">
    <property type="entry name" value="ArgB"/>
    <property type="match status" value="1"/>
</dbReference>
<dbReference type="GO" id="GO:0005737">
    <property type="term" value="C:cytoplasm"/>
    <property type="evidence" value="ECO:0007669"/>
    <property type="project" value="UniProtKB-SubCell"/>
</dbReference>
<dbReference type="CDD" id="cd04250">
    <property type="entry name" value="AAK_NAGK-C"/>
    <property type="match status" value="1"/>
</dbReference>
<dbReference type="InterPro" id="IPR036393">
    <property type="entry name" value="AceGlu_kinase-like_sf"/>
</dbReference>
<proteinExistence type="inferred from homology"/>
<evidence type="ECO:0000256" key="3">
    <source>
        <dbReference type="ARBA" id="ARBA00022605"/>
    </source>
</evidence>
<organism evidence="11 12">
    <name type="scientific">Massiliimalia timonensis</name>
    <dbReference type="NCBI Taxonomy" id="1987501"/>
    <lineage>
        <taxon>Bacteria</taxon>
        <taxon>Bacillati</taxon>
        <taxon>Bacillota</taxon>
        <taxon>Clostridia</taxon>
        <taxon>Eubacteriales</taxon>
        <taxon>Oscillospiraceae</taxon>
        <taxon>Massiliimalia</taxon>
    </lineage>
</organism>
<dbReference type="EMBL" id="JACRTL010000002">
    <property type="protein sequence ID" value="MBC8610441.1"/>
    <property type="molecule type" value="Genomic_DNA"/>
</dbReference>
<dbReference type="RefSeq" id="WP_093989546.1">
    <property type="nucleotide sequence ID" value="NZ_FYDD01000004.1"/>
</dbReference>
<keyword evidence="6 9" id="KW-0418">Kinase</keyword>
<dbReference type="PANTHER" id="PTHR23342:SF0">
    <property type="entry name" value="N-ACETYLGLUTAMATE SYNTHASE, MITOCHONDRIAL"/>
    <property type="match status" value="1"/>
</dbReference>
<feature type="site" description="Transition state stabilizer" evidence="9">
    <location>
        <position position="249"/>
    </location>
</feature>
<dbReference type="GO" id="GO:0042450">
    <property type="term" value="P:L-arginine biosynthetic process via ornithine"/>
    <property type="evidence" value="ECO:0007669"/>
    <property type="project" value="UniProtKB-UniRule"/>
</dbReference>
<dbReference type="SUPFAM" id="SSF53633">
    <property type="entry name" value="Carbamate kinase-like"/>
    <property type="match status" value="1"/>
</dbReference>
<evidence type="ECO:0000256" key="4">
    <source>
        <dbReference type="ARBA" id="ARBA00022679"/>
    </source>
</evidence>
<reference evidence="11" key="1">
    <citation type="submission" date="2020-08" db="EMBL/GenBank/DDBJ databases">
        <title>Genome public.</title>
        <authorList>
            <person name="Liu C."/>
            <person name="Sun Q."/>
        </authorList>
    </citation>
    <scope>NUCLEOTIDE SEQUENCE</scope>
    <source>
        <strain evidence="11">NSJ-15</strain>
    </source>
</reference>
<dbReference type="InterPro" id="IPR001057">
    <property type="entry name" value="Glu/AcGlu_kinase"/>
</dbReference>
<dbReference type="InterPro" id="IPR004662">
    <property type="entry name" value="AcgluKinase_fam"/>
</dbReference>
<dbReference type="Gene3D" id="3.40.1160.10">
    <property type="entry name" value="Acetylglutamate kinase-like"/>
    <property type="match status" value="1"/>
</dbReference>
<dbReference type="GO" id="GO:0005524">
    <property type="term" value="F:ATP binding"/>
    <property type="evidence" value="ECO:0007669"/>
    <property type="project" value="UniProtKB-UniRule"/>
</dbReference>
<keyword evidence="2 9" id="KW-0055">Arginine biosynthesis</keyword>
<evidence type="ECO:0000256" key="5">
    <source>
        <dbReference type="ARBA" id="ARBA00022741"/>
    </source>
</evidence>
<keyword evidence="3 9" id="KW-0028">Amino-acid biosynthesis</keyword>
<sequence length="291" mass="31275">METEKIEKISNAVKAQVLVSALPYIQKYYQKIVVVKYGGNAMTSQELKDAVMTDVVMLSLIGVKVVLVHGGGPEINEMLARVGKESKFVNGLRYTDKETAEIVQMVLAGKVNKGLVSLLTQHGGNAIGLCGIDGDMIRCEKKTSQDLGFVGHITDVNTKPILDALDSGYIPVISTVAADEKGDVYNINADTAAAKIAAALHAENLILMTDIRGLLRDKDDEDTLIPAVAVSEVPQLIRQGVISGGMIPKIECCVESIRRGVQKSLIIDGRIPHSIMIELFSDEGIGTLFTA</sequence>
<evidence type="ECO:0000256" key="9">
    <source>
        <dbReference type="HAMAP-Rule" id="MF_00082"/>
    </source>
</evidence>
<evidence type="ECO:0000256" key="1">
    <source>
        <dbReference type="ARBA" id="ARBA00004828"/>
    </source>
</evidence>
<name>A0A8J6PDD4_9FIRM</name>
<dbReference type="PANTHER" id="PTHR23342">
    <property type="entry name" value="N-ACETYLGLUTAMATE SYNTHASE"/>
    <property type="match status" value="1"/>
</dbReference>
<keyword evidence="4 9" id="KW-0808">Transferase</keyword>
<dbReference type="PRINTS" id="PR00474">
    <property type="entry name" value="GLU5KINASE"/>
</dbReference>
<evidence type="ECO:0000256" key="6">
    <source>
        <dbReference type="ARBA" id="ARBA00022777"/>
    </source>
</evidence>
<feature type="site" description="Transition state stabilizer" evidence="9">
    <location>
        <position position="36"/>
    </location>
</feature>
<comment type="function">
    <text evidence="9">Catalyzes the ATP-dependent phosphorylation of N-acetyl-L-glutamate.</text>
</comment>
<dbReference type="NCBIfam" id="TIGR00761">
    <property type="entry name" value="argB"/>
    <property type="match status" value="1"/>
</dbReference>
<feature type="binding site" evidence="9">
    <location>
        <position position="186"/>
    </location>
    <ligand>
        <name>substrate</name>
    </ligand>
</feature>
<keyword evidence="7 9" id="KW-0067">ATP-binding</keyword>
<feature type="domain" description="Aspartate/glutamate/uridylate kinase" evidence="10">
    <location>
        <begin position="31"/>
        <end position="268"/>
    </location>
</feature>
<evidence type="ECO:0000256" key="7">
    <source>
        <dbReference type="ARBA" id="ARBA00022840"/>
    </source>
</evidence>
<dbReference type="AlphaFoldDB" id="A0A8J6PDD4"/>
<feature type="binding site" evidence="9">
    <location>
        <position position="93"/>
    </location>
    <ligand>
        <name>substrate</name>
    </ligand>
</feature>
<comment type="caution">
    <text evidence="11">The sequence shown here is derived from an EMBL/GenBank/DDBJ whole genome shotgun (WGS) entry which is preliminary data.</text>
</comment>
<comment type="catalytic activity">
    <reaction evidence="8 9">
        <text>N-acetyl-L-glutamate + ATP = N-acetyl-L-glutamyl 5-phosphate + ADP</text>
        <dbReference type="Rhea" id="RHEA:14629"/>
        <dbReference type="ChEBI" id="CHEBI:30616"/>
        <dbReference type="ChEBI" id="CHEBI:44337"/>
        <dbReference type="ChEBI" id="CHEBI:57936"/>
        <dbReference type="ChEBI" id="CHEBI:456216"/>
        <dbReference type="EC" id="2.7.2.8"/>
    </reaction>
</comment>
<dbReference type="EC" id="2.7.2.8" evidence="9"/>
<dbReference type="Pfam" id="PF00696">
    <property type="entry name" value="AA_kinase"/>
    <property type="match status" value="1"/>
</dbReference>
<comment type="pathway">
    <text evidence="1 9">Amino-acid biosynthesis; L-arginine biosynthesis; N(2)-acetyl-L-ornithine from L-glutamate: step 2/4.</text>
</comment>
<dbReference type="Proteomes" id="UP000632659">
    <property type="component" value="Unassembled WGS sequence"/>
</dbReference>
<evidence type="ECO:0000256" key="2">
    <source>
        <dbReference type="ARBA" id="ARBA00022571"/>
    </source>
</evidence>
<dbReference type="GO" id="GO:0003991">
    <property type="term" value="F:acetylglutamate kinase activity"/>
    <property type="evidence" value="ECO:0007669"/>
    <property type="project" value="UniProtKB-UniRule"/>
</dbReference>
<dbReference type="UniPathway" id="UPA00068">
    <property type="reaction ID" value="UER00107"/>
</dbReference>
<evidence type="ECO:0000256" key="8">
    <source>
        <dbReference type="ARBA" id="ARBA00048141"/>
    </source>
</evidence>
<feature type="binding site" evidence="9">
    <location>
        <begin position="71"/>
        <end position="72"/>
    </location>
    <ligand>
        <name>substrate</name>
    </ligand>
</feature>